<protein>
    <recommendedName>
        <fullName evidence="4 13">Pyruvate kinase</fullName>
        <ecNumber evidence="4 13">2.7.1.40</ecNumber>
    </recommendedName>
</protein>
<dbReference type="GO" id="GO:0000287">
    <property type="term" value="F:magnesium ion binding"/>
    <property type="evidence" value="ECO:0007669"/>
    <property type="project" value="InterPro"/>
</dbReference>
<reference evidence="15 16" key="1">
    <citation type="journal article" name="Sci. Rep.">
        <title>Genome-scale phylogenetic analyses confirm Olpidium as the closest living zoosporic fungus to the non-flagellated, terrestrial fungi.</title>
        <authorList>
            <person name="Chang Y."/>
            <person name="Rochon D."/>
            <person name="Sekimoto S."/>
            <person name="Wang Y."/>
            <person name="Chovatia M."/>
            <person name="Sandor L."/>
            <person name="Salamov A."/>
            <person name="Grigoriev I.V."/>
            <person name="Stajich J.E."/>
            <person name="Spatafora J.W."/>
        </authorList>
    </citation>
    <scope>NUCLEOTIDE SEQUENCE [LARGE SCALE GENOMIC DNA]</scope>
    <source>
        <strain evidence="15">S191</strain>
    </source>
</reference>
<evidence type="ECO:0000256" key="8">
    <source>
        <dbReference type="ARBA" id="ARBA00022777"/>
    </source>
</evidence>
<evidence type="ECO:0000256" key="6">
    <source>
        <dbReference type="ARBA" id="ARBA00022723"/>
    </source>
</evidence>
<evidence type="ECO:0000313" key="16">
    <source>
        <dbReference type="Proteomes" id="UP000673691"/>
    </source>
</evidence>
<dbReference type="UniPathway" id="UPA00109">
    <property type="reaction ID" value="UER00188"/>
</dbReference>
<evidence type="ECO:0000256" key="3">
    <source>
        <dbReference type="ARBA" id="ARBA00008663"/>
    </source>
</evidence>
<accession>A0A8H7ZRB8</accession>
<keyword evidence="9" id="KW-0067">ATP-binding</keyword>
<dbReference type="GO" id="GO:0030955">
    <property type="term" value="F:potassium ion binding"/>
    <property type="evidence" value="ECO:0007669"/>
    <property type="project" value="InterPro"/>
</dbReference>
<keyword evidence="16" id="KW-1185">Reference proteome</keyword>
<name>A0A8H7ZRB8_9FUNG</name>
<dbReference type="InterPro" id="IPR015813">
    <property type="entry name" value="Pyrv/PenolPyrv_kinase-like_dom"/>
</dbReference>
<evidence type="ECO:0000256" key="1">
    <source>
        <dbReference type="ARBA" id="ARBA00001958"/>
    </source>
</evidence>
<keyword evidence="11 13" id="KW-0324">Glycolysis</keyword>
<gene>
    <name evidence="15" type="ORF">BJ554DRAFT_1878</name>
</gene>
<evidence type="ECO:0000256" key="4">
    <source>
        <dbReference type="ARBA" id="ARBA00012142"/>
    </source>
</evidence>
<keyword evidence="7" id="KW-0547">Nucleotide-binding</keyword>
<dbReference type="Pfam" id="PF00224">
    <property type="entry name" value="PK"/>
    <property type="match status" value="1"/>
</dbReference>
<dbReference type="GO" id="GO:0005524">
    <property type="term" value="F:ATP binding"/>
    <property type="evidence" value="ECO:0007669"/>
    <property type="project" value="UniProtKB-KW"/>
</dbReference>
<evidence type="ECO:0000256" key="13">
    <source>
        <dbReference type="RuleBase" id="RU000504"/>
    </source>
</evidence>
<feature type="domain" description="Pyruvate kinase barrel" evidence="14">
    <location>
        <begin position="1"/>
        <end position="46"/>
    </location>
</feature>
<evidence type="ECO:0000256" key="12">
    <source>
        <dbReference type="ARBA" id="ARBA00023317"/>
    </source>
</evidence>
<evidence type="ECO:0000256" key="10">
    <source>
        <dbReference type="ARBA" id="ARBA00022842"/>
    </source>
</evidence>
<evidence type="ECO:0000313" key="15">
    <source>
        <dbReference type="EMBL" id="KAG5457992.1"/>
    </source>
</evidence>
<keyword evidence="10 13" id="KW-0460">Magnesium</keyword>
<keyword evidence="5 13" id="KW-0808">Transferase</keyword>
<dbReference type="PRINTS" id="PR01050">
    <property type="entry name" value="PYRUVTKNASE"/>
</dbReference>
<dbReference type="Proteomes" id="UP000673691">
    <property type="component" value="Unassembled WGS sequence"/>
</dbReference>
<dbReference type="PANTHER" id="PTHR11817">
    <property type="entry name" value="PYRUVATE KINASE"/>
    <property type="match status" value="1"/>
</dbReference>
<evidence type="ECO:0000256" key="2">
    <source>
        <dbReference type="ARBA" id="ARBA00004997"/>
    </source>
</evidence>
<dbReference type="EMBL" id="JAEFCI010009154">
    <property type="protein sequence ID" value="KAG5457992.1"/>
    <property type="molecule type" value="Genomic_DNA"/>
</dbReference>
<comment type="similarity">
    <text evidence="3 13">Belongs to the pyruvate kinase family.</text>
</comment>
<keyword evidence="6" id="KW-0479">Metal-binding</keyword>
<sequence>MIIAKCNIVGKPVICATQMLESPTRAEVSDVANAVFDGADCVMLSVRIMDKICRESESCICYPPLFNELRALTPRPVETTETVACSAVNAALEHEAAAIMVLTTT</sequence>
<dbReference type="InterPro" id="IPR036918">
    <property type="entry name" value="Pyrv_Knase_C_sf"/>
</dbReference>
<organism evidence="15 16">
    <name type="scientific">Olpidium bornovanus</name>
    <dbReference type="NCBI Taxonomy" id="278681"/>
    <lineage>
        <taxon>Eukaryota</taxon>
        <taxon>Fungi</taxon>
        <taxon>Fungi incertae sedis</taxon>
        <taxon>Olpidiomycota</taxon>
        <taxon>Olpidiomycotina</taxon>
        <taxon>Olpidiomycetes</taxon>
        <taxon>Olpidiales</taxon>
        <taxon>Olpidiaceae</taxon>
        <taxon>Olpidium</taxon>
    </lineage>
</organism>
<evidence type="ECO:0000256" key="11">
    <source>
        <dbReference type="ARBA" id="ARBA00023152"/>
    </source>
</evidence>
<comment type="catalytic activity">
    <reaction evidence="13">
        <text>pyruvate + ATP = phosphoenolpyruvate + ADP + H(+)</text>
        <dbReference type="Rhea" id="RHEA:18157"/>
        <dbReference type="ChEBI" id="CHEBI:15361"/>
        <dbReference type="ChEBI" id="CHEBI:15378"/>
        <dbReference type="ChEBI" id="CHEBI:30616"/>
        <dbReference type="ChEBI" id="CHEBI:58702"/>
        <dbReference type="ChEBI" id="CHEBI:456216"/>
        <dbReference type="EC" id="2.7.1.40"/>
    </reaction>
</comment>
<evidence type="ECO:0000256" key="9">
    <source>
        <dbReference type="ARBA" id="ARBA00022840"/>
    </source>
</evidence>
<keyword evidence="8 13" id="KW-0418">Kinase</keyword>
<dbReference type="SUPFAM" id="SSF51621">
    <property type="entry name" value="Phosphoenolpyruvate/pyruvate domain"/>
    <property type="match status" value="1"/>
</dbReference>
<dbReference type="InterPro" id="IPR040442">
    <property type="entry name" value="Pyrv_kinase-like_dom_sf"/>
</dbReference>
<dbReference type="Gene3D" id="3.20.20.60">
    <property type="entry name" value="Phosphoenolpyruvate-binding domains"/>
    <property type="match status" value="1"/>
</dbReference>
<dbReference type="Gene3D" id="3.40.1380.20">
    <property type="entry name" value="Pyruvate kinase, C-terminal domain"/>
    <property type="match status" value="1"/>
</dbReference>
<evidence type="ECO:0000256" key="7">
    <source>
        <dbReference type="ARBA" id="ARBA00022741"/>
    </source>
</evidence>
<dbReference type="GO" id="GO:0004743">
    <property type="term" value="F:pyruvate kinase activity"/>
    <property type="evidence" value="ECO:0007669"/>
    <property type="project" value="UniProtKB-EC"/>
</dbReference>
<dbReference type="EC" id="2.7.1.40" evidence="4 13"/>
<evidence type="ECO:0000259" key="14">
    <source>
        <dbReference type="Pfam" id="PF00224"/>
    </source>
</evidence>
<dbReference type="GO" id="GO:0016301">
    <property type="term" value="F:kinase activity"/>
    <property type="evidence" value="ECO:0007669"/>
    <property type="project" value="UniProtKB-KW"/>
</dbReference>
<proteinExistence type="inferred from homology"/>
<dbReference type="InterPro" id="IPR015793">
    <property type="entry name" value="Pyrv_Knase_brl"/>
</dbReference>
<dbReference type="OrthoDB" id="108365at2759"/>
<dbReference type="AlphaFoldDB" id="A0A8H7ZRB8"/>
<comment type="cofactor">
    <cofactor evidence="1">
        <name>K(+)</name>
        <dbReference type="ChEBI" id="CHEBI:29103"/>
    </cofactor>
</comment>
<keyword evidence="12" id="KW-0670">Pyruvate</keyword>
<comment type="caution">
    <text evidence="15">The sequence shown here is derived from an EMBL/GenBank/DDBJ whole genome shotgun (WGS) entry which is preliminary data.</text>
</comment>
<dbReference type="InterPro" id="IPR001697">
    <property type="entry name" value="Pyr_Knase"/>
</dbReference>
<comment type="pathway">
    <text evidence="2 13">Carbohydrate degradation; glycolysis; pyruvate from D-glyceraldehyde 3-phosphate: step 5/5.</text>
</comment>
<evidence type="ECO:0000256" key="5">
    <source>
        <dbReference type="ARBA" id="ARBA00022679"/>
    </source>
</evidence>